<organism evidence="2 3">
    <name type="scientific">Petrachloros mirabilis ULC683</name>
    <dbReference type="NCBI Taxonomy" id="2781853"/>
    <lineage>
        <taxon>Bacteria</taxon>
        <taxon>Bacillati</taxon>
        <taxon>Cyanobacteriota</taxon>
        <taxon>Cyanophyceae</taxon>
        <taxon>Synechococcales</taxon>
        <taxon>Petrachlorosaceae</taxon>
        <taxon>Petrachloros</taxon>
        <taxon>Petrachloros mirabilis</taxon>
    </lineage>
</organism>
<feature type="chain" id="PRO_5035460125" evidence="1">
    <location>
        <begin position="22"/>
        <end position="147"/>
    </location>
</feature>
<evidence type="ECO:0000313" key="3">
    <source>
        <dbReference type="Proteomes" id="UP000607397"/>
    </source>
</evidence>
<proteinExistence type="predicted"/>
<reference evidence="2" key="1">
    <citation type="submission" date="2019-12" db="EMBL/GenBank/DDBJ databases">
        <title>High-Quality draft genome sequences of three cyanobacteria isolated from the limestone walls of the Old Cathedral of Coimbra.</title>
        <authorList>
            <person name="Tiago I."/>
            <person name="Soares F."/>
            <person name="Portugal A."/>
        </authorList>
    </citation>
    <scope>NUCLEOTIDE SEQUENCE [LARGE SCALE GENOMIC DNA]</scope>
    <source>
        <strain evidence="2">C</strain>
    </source>
</reference>
<dbReference type="Proteomes" id="UP000607397">
    <property type="component" value="Unassembled WGS sequence"/>
</dbReference>
<keyword evidence="3" id="KW-1185">Reference proteome</keyword>
<sequence>MTLTSLLVVLGSTLVNLSAAAQSRGTLTVEVSGLRDLVGQLCVNIFAAGQSFPEGSGVPGQGKCVPITANSIAVQFENLAYGNYAVAAYHDRNQDNQLNQGAFGIPLEGFGFSRNPSIGFGPPSFESAQISHGAAQTKTVLQLRYLQ</sequence>
<comment type="caution">
    <text evidence="2">The sequence shown here is derived from an EMBL/GenBank/DDBJ whole genome shotgun (WGS) entry which is preliminary data.</text>
</comment>
<dbReference type="InterPro" id="IPR018673">
    <property type="entry name" value="DUF2141"/>
</dbReference>
<dbReference type="AlphaFoldDB" id="A0A8K2A7G7"/>
<accession>A0A8K2A7G7</accession>
<dbReference type="EMBL" id="WVIC01000008">
    <property type="protein sequence ID" value="NCJ05945.1"/>
    <property type="molecule type" value="Genomic_DNA"/>
</dbReference>
<name>A0A8K2A7G7_9CYAN</name>
<evidence type="ECO:0000313" key="2">
    <source>
        <dbReference type="EMBL" id="NCJ05945.1"/>
    </source>
</evidence>
<dbReference type="RefSeq" id="WP_161824426.1">
    <property type="nucleotide sequence ID" value="NZ_WVIC01000008.1"/>
</dbReference>
<feature type="signal peptide" evidence="1">
    <location>
        <begin position="1"/>
        <end position="21"/>
    </location>
</feature>
<evidence type="ECO:0000256" key="1">
    <source>
        <dbReference type="SAM" id="SignalP"/>
    </source>
</evidence>
<keyword evidence="1" id="KW-0732">Signal</keyword>
<gene>
    <name evidence="2" type="ORF">GS597_05340</name>
</gene>
<protein>
    <submittedName>
        <fullName evidence="2">DUF2141 domain-containing protein</fullName>
    </submittedName>
</protein>
<dbReference type="Pfam" id="PF09912">
    <property type="entry name" value="DUF2141"/>
    <property type="match status" value="1"/>
</dbReference>